<evidence type="ECO:0000313" key="2">
    <source>
        <dbReference type="Proteomes" id="UP001501666"/>
    </source>
</evidence>
<gene>
    <name evidence="1" type="ORF">GCM10010412_099360</name>
</gene>
<protein>
    <submittedName>
        <fullName evidence="1">Uncharacterized protein</fullName>
    </submittedName>
</protein>
<keyword evidence="2" id="KW-1185">Reference proteome</keyword>
<dbReference type="RefSeq" id="WP_346158011.1">
    <property type="nucleotide sequence ID" value="NZ_BAAATE010000069.1"/>
</dbReference>
<reference evidence="1 2" key="1">
    <citation type="journal article" date="2019" name="Int. J. Syst. Evol. Microbiol.">
        <title>The Global Catalogue of Microorganisms (GCM) 10K type strain sequencing project: providing services to taxonomists for standard genome sequencing and annotation.</title>
        <authorList>
            <consortium name="The Broad Institute Genomics Platform"/>
            <consortium name="The Broad Institute Genome Sequencing Center for Infectious Disease"/>
            <person name="Wu L."/>
            <person name="Ma J."/>
        </authorList>
    </citation>
    <scope>NUCLEOTIDE SEQUENCE [LARGE SCALE GENOMIC DNA]</scope>
    <source>
        <strain evidence="1 2">JCM 6835</strain>
    </source>
</reference>
<evidence type="ECO:0000313" key="1">
    <source>
        <dbReference type="EMBL" id="GAA2701543.1"/>
    </source>
</evidence>
<organism evidence="1 2">
    <name type="scientific">Nonomuraea recticatena</name>
    <dbReference type="NCBI Taxonomy" id="46178"/>
    <lineage>
        <taxon>Bacteria</taxon>
        <taxon>Bacillati</taxon>
        <taxon>Actinomycetota</taxon>
        <taxon>Actinomycetes</taxon>
        <taxon>Streptosporangiales</taxon>
        <taxon>Streptosporangiaceae</taxon>
        <taxon>Nonomuraea</taxon>
    </lineage>
</organism>
<comment type="caution">
    <text evidence="1">The sequence shown here is derived from an EMBL/GenBank/DDBJ whole genome shotgun (WGS) entry which is preliminary data.</text>
</comment>
<sequence length="71" mass="7648">MAELGWLPPDSPDTEGRLIRRFPTLAAQEATTAARLLTGALRAYGPDFSDLWHQVISPRVHLLGIALPAGA</sequence>
<dbReference type="EMBL" id="BAAATE010000069">
    <property type="protein sequence ID" value="GAA2701543.1"/>
    <property type="molecule type" value="Genomic_DNA"/>
</dbReference>
<name>A0ABN3THP2_9ACTN</name>
<accession>A0ABN3THP2</accession>
<dbReference type="Proteomes" id="UP001501666">
    <property type="component" value="Unassembled WGS sequence"/>
</dbReference>
<proteinExistence type="predicted"/>